<evidence type="ECO:0000313" key="1">
    <source>
        <dbReference type="EMBL" id="GIY72128.1"/>
    </source>
</evidence>
<dbReference type="Proteomes" id="UP001054945">
    <property type="component" value="Unassembled WGS sequence"/>
</dbReference>
<proteinExistence type="predicted"/>
<sequence>MDVSNYQTNATDSGRAVNAIPGDSVLVSTGNKRAAPEIRITNGLRADRFDTLNFASLCSLSALISVVDLRVGARPVWYRADRHWTTIWIMHGFVGFL</sequence>
<gene>
    <name evidence="1" type="ORF">CEXT_705851</name>
</gene>
<dbReference type="EMBL" id="BPLR01014899">
    <property type="protein sequence ID" value="GIY72128.1"/>
    <property type="molecule type" value="Genomic_DNA"/>
</dbReference>
<keyword evidence="2" id="KW-1185">Reference proteome</keyword>
<protein>
    <submittedName>
        <fullName evidence="1">Uncharacterized protein</fullName>
    </submittedName>
</protein>
<accession>A0AAV4VPT8</accession>
<reference evidence="1 2" key="1">
    <citation type="submission" date="2021-06" db="EMBL/GenBank/DDBJ databases">
        <title>Caerostris extrusa draft genome.</title>
        <authorList>
            <person name="Kono N."/>
            <person name="Arakawa K."/>
        </authorList>
    </citation>
    <scope>NUCLEOTIDE SEQUENCE [LARGE SCALE GENOMIC DNA]</scope>
</reference>
<dbReference type="AlphaFoldDB" id="A0AAV4VPT8"/>
<evidence type="ECO:0000313" key="2">
    <source>
        <dbReference type="Proteomes" id="UP001054945"/>
    </source>
</evidence>
<comment type="caution">
    <text evidence="1">The sequence shown here is derived from an EMBL/GenBank/DDBJ whole genome shotgun (WGS) entry which is preliminary data.</text>
</comment>
<organism evidence="1 2">
    <name type="scientific">Caerostris extrusa</name>
    <name type="common">Bark spider</name>
    <name type="synonym">Caerostris bankana</name>
    <dbReference type="NCBI Taxonomy" id="172846"/>
    <lineage>
        <taxon>Eukaryota</taxon>
        <taxon>Metazoa</taxon>
        <taxon>Ecdysozoa</taxon>
        <taxon>Arthropoda</taxon>
        <taxon>Chelicerata</taxon>
        <taxon>Arachnida</taxon>
        <taxon>Araneae</taxon>
        <taxon>Araneomorphae</taxon>
        <taxon>Entelegynae</taxon>
        <taxon>Araneoidea</taxon>
        <taxon>Araneidae</taxon>
        <taxon>Caerostris</taxon>
    </lineage>
</organism>
<name>A0AAV4VPT8_CAEEX</name>